<evidence type="ECO:0000259" key="4">
    <source>
        <dbReference type="PROSITE" id="PS50887"/>
    </source>
</evidence>
<dbReference type="Proteomes" id="UP000020766">
    <property type="component" value="Unassembled WGS sequence"/>
</dbReference>
<dbReference type="PROSITE" id="PS50887">
    <property type="entry name" value="GGDEF"/>
    <property type="match status" value="1"/>
</dbReference>
<evidence type="ECO:0000256" key="1">
    <source>
        <dbReference type="ARBA" id="ARBA00012528"/>
    </source>
</evidence>
<keyword evidence="3" id="KW-0472">Membrane</keyword>
<accession>A0A014MGA0</accession>
<dbReference type="SMART" id="SM00267">
    <property type="entry name" value="GGDEF"/>
    <property type="match status" value="1"/>
</dbReference>
<dbReference type="GO" id="GO:0043709">
    <property type="term" value="P:cell adhesion involved in single-species biofilm formation"/>
    <property type="evidence" value="ECO:0007669"/>
    <property type="project" value="TreeGrafter"/>
</dbReference>
<feature type="transmembrane region" description="Helical" evidence="3">
    <location>
        <begin position="39"/>
        <end position="57"/>
    </location>
</feature>
<dbReference type="InterPro" id="IPR050469">
    <property type="entry name" value="Diguanylate_Cyclase"/>
</dbReference>
<dbReference type="FunFam" id="3.30.70.270:FF:000001">
    <property type="entry name" value="Diguanylate cyclase domain protein"/>
    <property type="match status" value="1"/>
</dbReference>
<feature type="domain" description="GGDEF" evidence="4">
    <location>
        <begin position="253"/>
        <end position="383"/>
    </location>
</feature>
<sequence length="400" mass="44326">MPQLDFASMAILIAINLAAIGLALPWAMGSPVSPAARHVQRYFLLQALGWSLILVASRIRGTFWDPVLSLSATCAAAAAQWQMAQALQCWLGPRPLRWLVIGLAILGPLGFAWWLHDIPTRLAWYSLYHGTSVACLGWMCLHPLRPVARGWRYLMAACATTMSLGLLARAYLAYYTPWLREFAHDSAANYLFAILAQLCSSLALVSMLVAWRDETNQKLRDMALTDQLTGLANRHALLQTAPRMQSLAQRQHLPLAVVLLDLDHFKNVNDQYGHTTGDHALQLVAKVLHAEMRPNEMASRWGGEEFCLLLHADADGVQSFYQRFSAALLQRAQQELGFALHISAGCALQTDSDQNLDQLLQRADTALYQAKSQGRRRLVFGTVVERPQPPTALSPAQTPA</sequence>
<gene>
    <name evidence="5" type="ORF">AX13_15705</name>
</gene>
<dbReference type="GO" id="GO:0005886">
    <property type="term" value="C:plasma membrane"/>
    <property type="evidence" value="ECO:0007669"/>
    <property type="project" value="TreeGrafter"/>
</dbReference>
<name>A0A014MGA0_9BURK</name>
<keyword evidence="3" id="KW-1133">Transmembrane helix</keyword>
<reference evidence="5 6" key="1">
    <citation type="submission" date="2014-01" db="EMBL/GenBank/DDBJ databases">
        <title>Interspecies Systems Biology Uncovers Metabolites Affecting C. elegans Gene Expression and Life History Traits.</title>
        <authorList>
            <person name="Watson E."/>
            <person name="Macneil L.T."/>
            <person name="Ritter A.D."/>
            <person name="Yilmaz L.S."/>
            <person name="Rosebrock A.P."/>
            <person name="Caudy A.A."/>
            <person name="Walhout A.J."/>
        </authorList>
    </citation>
    <scope>NUCLEOTIDE SEQUENCE [LARGE SCALE GENOMIC DNA]</scope>
    <source>
        <strain evidence="5 6">DA1877</strain>
    </source>
</reference>
<evidence type="ECO:0000313" key="5">
    <source>
        <dbReference type="EMBL" id="EXU80706.1"/>
    </source>
</evidence>
<dbReference type="PANTHER" id="PTHR45138:SF9">
    <property type="entry name" value="DIGUANYLATE CYCLASE DGCM-RELATED"/>
    <property type="match status" value="1"/>
</dbReference>
<dbReference type="Pfam" id="PF00990">
    <property type="entry name" value="GGDEF"/>
    <property type="match status" value="1"/>
</dbReference>
<dbReference type="PATRIC" id="fig|1457173.3.peg.1405"/>
<feature type="transmembrane region" description="Helical" evidence="3">
    <location>
        <begin position="96"/>
        <end position="116"/>
    </location>
</feature>
<dbReference type="NCBIfam" id="TIGR00254">
    <property type="entry name" value="GGDEF"/>
    <property type="match status" value="1"/>
</dbReference>
<dbReference type="PANTHER" id="PTHR45138">
    <property type="entry name" value="REGULATORY COMPONENTS OF SENSORY TRANSDUCTION SYSTEM"/>
    <property type="match status" value="1"/>
</dbReference>
<dbReference type="GeneID" id="74939904"/>
<feature type="transmembrane region" description="Helical" evidence="3">
    <location>
        <begin position="6"/>
        <end position="27"/>
    </location>
</feature>
<dbReference type="RefSeq" id="WP_043381844.1">
    <property type="nucleotide sequence ID" value="NZ_JBOK01000006.1"/>
</dbReference>
<dbReference type="GO" id="GO:1902201">
    <property type="term" value="P:negative regulation of bacterial-type flagellum-dependent cell motility"/>
    <property type="evidence" value="ECO:0007669"/>
    <property type="project" value="TreeGrafter"/>
</dbReference>
<comment type="catalytic activity">
    <reaction evidence="2">
        <text>2 GTP = 3',3'-c-di-GMP + 2 diphosphate</text>
        <dbReference type="Rhea" id="RHEA:24898"/>
        <dbReference type="ChEBI" id="CHEBI:33019"/>
        <dbReference type="ChEBI" id="CHEBI:37565"/>
        <dbReference type="ChEBI" id="CHEBI:58805"/>
        <dbReference type="EC" id="2.7.7.65"/>
    </reaction>
</comment>
<protein>
    <recommendedName>
        <fullName evidence="1">diguanylate cyclase</fullName>
        <ecNumber evidence="1">2.7.7.65</ecNumber>
    </recommendedName>
</protein>
<dbReference type="STRING" id="225991.MA05_03615"/>
<feature type="transmembrane region" description="Helical" evidence="3">
    <location>
        <begin position="153"/>
        <end position="175"/>
    </location>
</feature>
<keyword evidence="3" id="KW-0812">Transmembrane</keyword>
<feature type="transmembrane region" description="Helical" evidence="3">
    <location>
        <begin position="122"/>
        <end position="141"/>
    </location>
</feature>
<evidence type="ECO:0000313" key="6">
    <source>
        <dbReference type="Proteomes" id="UP000020766"/>
    </source>
</evidence>
<evidence type="ECO:0000256" key="3">
    <source>
        <dbReference type="SAM" id="Phobius"/>
    </source>
</evidence>
<dbReference type="EMBL" id="JBOK01000006">
    <property type="protein sequence ID" value="EXU80706.1"/>
    <property type="molecule type" value="Genomic_DNA"/>
</dbReference>
<proteinExistence type="predicted"/>
<keyword evidence="6" id="KW-1185">Reference proteome</keyword>
<organism evidence="5 6">
    <name type="scientific">Comamonas aquatica DA1877</name>
    <dbReference type="NCBI Taxonomy" id="1457173"/>
    <lineage>
        <taxon>Bacteria</taxon>
        <taxon>Pseudomonadati</taxon>
        <taxon>Pseudomonadota</taxon>
        <taxon>Betaproteobacteria</taxon>
        <taxon>Burkholderiales</taxon>
        <taxon>Comamonadaceae</taxon>
        <taxon>Comamonas</taxon>
    </lineage>
</organism>
<dbReference type="InterPro" id="IPR029787">
    <property type="entry name" value="Nucleotide_cyclase"/>
</dbReference>
<dbReference type="AlphaFoldDB" id="A0A014MGA0"/>
<dbReference type="SUPFAM" id="SSF55073">
    <property type="entry name" value="Nucleotide cyclase"/>
    <property type="match status" value="1"/>
</dbReference>
<dbReference type="InterPro" id="IPR043128">
    <property type="entry name" value="Rev_trsase/Diguanyl_cyclase"/>
</dbReference>
<comment type="caution">
    <text evidence="5">The sequence shown here is derived from an EMBL/GenBank/DDBJ whole genome shotgun (WGS) entry which is preliminary data.</text>
</comment>
<evidence type="ECO:0000256" key="2">
    <source>
        <dbReference type="ARBA" id="ARBA00034247"/>
    </source>
</evidence>
<dbReference type="EC" id="2.7.7.65" evidence="1"/>
<dbReference type="Gene3D" id="3.30.70.270">
    <property type="match status" value="1"/>
</dbReference>
<feature type="transmembrane region" description="Helical" evidence="3">
    <location>
        <begin position="187"/>
        <end position="211"/>
    </location>
</feature>
<dbReference type="GO" id="GO:0052621">
    <property type="term" value="F:diguanylate cyclase activity"/>
    <property type="evidence" value="ECO:0007669"/>
    <property type="project" value="UniProtKB-EC"/>
</dbReference>
<dbReference type="CDD" id="cd01949">
    <property type="entry name" value="GGDEF"/>
    <property type="match status" value="1"/>
</dbReference>
<dbReference type="InterPro" id="IPR000160">
    <property type="entry name" value="GGDEF_dom"/>
</dbReference>